<organism evidence="3 4">
    <name type="scientific">Fistulifera solaris</name>
    <name type="common">Oleaginous diatom</name>
    <dbReference type="NCBI Taxonomy" id="1519565"/>
    <lineage>
        <taxon>Eukaryota</taxon>
        <taxon>Sar</taxon>
        <taxon>Stramenopiles</taxon>
        <taxon>Ochrophyta</taxon>
        <taxon>Bacillariophyta</taxon>
        <taxon>Bacillariophyceae</taxon>
        <taxon>Bacillariophycidae</taxon>
        <taxon>Naviculales</taxon>
        <taxon>Naviculaceae</taxon>
        <taxon>Fistulifera</taxon>
    </lineage>
</organism>
<proteinExistence type="predicted"/>
<gene>
    <name evidence="3" type="ORF">FisN_26Lh011</name>
</gene>
<dbReference type="OrthoDB" id="444265at2759"/>
<dbReference type="InParanoid" id="A0A1Z5KCC9"/>
<dbReference type="Proteomes" id="UP000198406">
    <property type="component" value="Unassembled WGS sequence"/>
</dbReference>
<dbReference type="Gene3D" id="2.60.200.20">
    <property type="match status" value="1"/>
</dbReference>
<dbReference type="InterPro" id="IPR008984">
    <property type="entry name" value="SMAD_FHA_dom_sf"/>
</dbReference>
<dbReference type="InterPro" id="IPR050923">
    <property type="entry name" value="Cell_Proc_Reg/RNA_Proc"/>
</dbReference>
<feature type="region of interest" description="Disordered" evidence="1">
    <location>
        <begin position="1"/>
        <end position="105"/>
    </location>
</feature>
<comment type="caution">
    <text evidence="3">The sequence shown here is derived from an EMBL/GenBank/DDBJ whole genome shotgun (WGS) entry which is preliminary data.</text>
</comment>
<feature type="compositionally biased region" description="Basic and acidic residues" evidence="1">
    <location>
        <begin position="91"/>
        <end position="105"/>
    </location>
</feature>
<dbReference type="SUPFAM" id="SSF49879">
    <property type="entry name" value="SMAD/FHA domain"/>
    <property type="match status" value="1"/>
</dbReference>
<dbReference type="SMART" id="SM00240">
    <property type="entry name" value="FHA"/>
    <property type="match status" value="1"/>
</dbReference>
<feature type="domain" description="FHA" evidence="2">
    <location>
        <begin position="169"/>
        <end position="228"/>
    </location>
</feature>
<dbReference type="PANTHER" id="PTHR23308">
    <property type="entry name" value="NUCLEAR INHIBITOR OF PROTEIN PHOSPHATASE-1"/>
    <property type="match status" value="1"/>
</dbReference>
<name>A0A1Z5KCC9_FISSO</name>
<sequence length="262" mass="29501">MTDRGKKTRWGLSGGATTNNPSISDEEALQALLSSAQAHKDQCSRETDAMRRRCDDTRKKRPREETTKTNENEAKDNYYGPTSRSNTSDNSHVDKNDDNAPMDKQKANFGLSGALTKDSRTGNIYKGVLLKFQEPPEARTPNTLWRFYVFKEDNPDPIETLHVSKQSAFLIGRNAEIADIVVQHPSCSSQHAVLQYRALPREDGRLHCQPYLLDLESTNGTFLNGVRIDAARYYQLKKGDVLKFGASTREYVLLTANTKTIK</sequence>
<dbReference type="PROSITE" id="PS50006">
    <property type="entry name" value="FHA_DOMAIN"/>
    <property type="match status" value="1"/>
</dbReference>
<evidence type="ECO:0000256" key="1">
    <source>
        <dbReference type="SAM" id="MobiDB-lite"/>
    </source>
</evidence>
<dbReference type="Pfam" id="PF00498">
    <property type="entry name" value="FHA"/>
    <property type="match status" value="1"/>
</dbReference>
<feature type="compositionally biased region" description="Polar residues" evidence="1">
    <location>
        <begin position="80"/>
        <end position="90"/>
    </location>
</feature>
<dbReference type="AlphaFoldDB" id="A0A1Z5KCC9"/>
<evidence type="ECO:0000259" key="2">
    <source>
        <dbReference type="PROSITE" id="PS50006"/>
    </source>
</evidence>
<dbReference type="EMBL" id="BDSP01000205">
    <property type="protein sequence ID" value="GAX23954.1"/>
    <property type="molecule type" value="Genomic_DNA"/>
</dbReference>
<reference evidence="3 4" key="1">
    <citation type="journal article" date="2015" name="Plant Cell">
        <title>Oil accumulation by the oleaginous diatom Fistulifera solaris as revealed by the genome and transcriptome.</title>
        <authorList>
            <person name="Tanaka T."/>
            <person name="Maeda Y."/>
            <person name="Veluchamy A."/>
            <person name="Tanaka M."/>
            <person name="Abida H."/>
            <person name="Marechal E."/>
            <person name="Bowler C."/>
            <person name="Muto M."/>
            <person name="Sunaga Y."/>
            <person name="Tanaka M."/>
            <person name="Yoshino T."/>
            <person name="Taniguchi T."/>
            <person name="Fukuda Y."/>
            <person name="Nemoto M."/>
            <person name="Matsumoto M."/>
            <person name="Wong P.S."/>
            <person name="Aburatani S."/>
            <person name="Fujibuchi W."/>
        </authorList>
    </citation>
    <scope>NUCLEOTIDE SEQUENCE [LARGE SCALE GENOMIC DNA]</scope>
    <source>
        <strain evidence="3 4">JPCC DA0580</strain>
    </source>
</reference>
<dbReference type="InterPro" id="IPR000253">
    <property type="entry name" value="FHA_dom"/>
</dbReference>
<protein>
    <submittedName>
        <fullName evidence="3">Smad nuclear-interacting protein 1</fullName>
    </submittedName>
</protein>
<evidence type="ECO:0000313" key="3">
    <source>
        <dbReference type="EMBL" id="GAX23954.1"/>
    </source>
</evidence>
<feature type="compositionally biased region" description="Basic and acidic residues" evidence="1">
    <location>
        <begin position="38"/>
        <end position="76"/>
    </location>
</feature>
<evidence type="ECO:0000313" key="4">
    <source>
        <dbReference type="Proteomes" id="UP000198406"/>
    </source>
</evidence>
<keyword evidence="4" id="KW-1185">Reference proteome</keyword>
<accession>A0A1Z5KCC9</accession>